<comment type="caution">
    <text evidence="1">The sequence shown here is derived from an EMBL/GenBank/DDBJ whole genome shotgun (WGS) entry which is preliminary data.</text>
</comment>
<dbReference type="AlphaFoldDB" id="A0A552E7B8"/>
<evidence type="ECO:0000313" key="2">
    <source>
        <dbReference type="Proteomes" id="UP000320551"/>
    </source>
</evidence>
<sequence length="69" mass="7754">MREIPTGSSGQSEPRLLSKRDPVIALFTLVRYRQVLQTKGLSSLPIPHSDENSYITTFALAFFVFKSPI</sequence>
<accession>A0A552E7B8</accession>
<proteinExistence type="predicted"/>
<dbReference type="EMBL" id="SFBK01000031">
    <property type="protein sequence ID" value="TRU30397.1"/>
    <property type="molecule type" value="Genomic_DNA"/>
</dbReference>
<evidence type="ECO:0000313" key="1">
    <source>
        <dbReference type="EMBL" id="TRU30397.1"/>
    </source>
</evidence>
<name>A0A552E7B8_MICAE</name>
<dbReference type="Proteomes" id="UP000320551">
    <property type="component" value="Unassembled WGS sequence"/>
</dbReference>
<reference evidence="1 2" key="1">
    <citation type="submission" date="2019-01" db="EMBL/GenBank/DDBJ databases">
        <title>Coherence of Microcystis species and biogeography revealed through population genomics.</title>
        <authorList>
            <person name="Perez-Carrascal O.M."/>
            <person name="Terrat Y."/>
            <person name="Giani A."/>
            <person name="Fortin N."/>
            <person name="Tromas N."/>
            <person name="Shapiro B.J."/>
        </authorList>
    </citation>
    <scope>NUCLEOTIDE SEQUENCE [LARGE SCALE GENOMIC DNA]</scope>
    <source>
        <strain evidence="1">Ma_QC_B_20070730_S2</strain>
    </source>
</reference>
<protein>
    <submittedName>
        <fullName evidence="1">Uncharacterized protein</fullName>
    </submittedName>
</protein>
<organism evidence="1 2">
    <name type="scientific">Microcystis aeruginosa Ma_QC_B_20070730_S2</name>
    <dbReference type="NCBI Taxonomy" id="2486256"/>
    <lineage>
        <taxon>Bacteria</taxon>
        <taxon>Bacillati</taxon>
        <taxon>Cyanobacteriota</taxon>
        <taxon>Cyanophyceae</taxon>
        <taxon>Oscillatoriophycideae</taxon>
        <taxon>Chroococcales</taxon>
        <taxon>Microcystaceae</taxon>
        <taxon>Microcystis</taxon>
    </lineage>
</organism>
<gene>
    <name evidence="1" type="ORF">EWV80_02435</name>
</gene>